<dbReference type="FunFam" id="1.10.390.10:FF:000001">
    <property type="entry name" value="Aminopeptidase"/>
    <property type="match status" value="1"/>
</dbReference>
<dbReference type="InterPro" id="IPR027268">
    <property type="entry name" value="Peptidase_M4/M1_CTD_sf"/>
</dbReference>
<keyword evidence="11 17" id="KW-0862">Zinc</keyword>
<evidence type="ECO:0000259" key="20">
    <source>
        <dbReference type="Pfam" id="PF01433"/>
    </source>
</evidence>
<dbReference type="STRING" id="6669.E9HM97"/>
<keyword evidence="10 19" id="KW-0378">Hydrolase</keyword>
<evidence type="ECO:0000256" key="6">
    <source>
        <dbReference type="ARBA" id="ARBA00022622"/>
    </source>
</evidence>
<dbReference type="GO" id="GO:0005615">
    <property type="term" value="C:extracellular space"/>
    <property type="evidence" value="ECO:0000318"/>
    <property type="project" value="GO_Central"/>
</dbReference>
<comment type="subcellular location">
    <subcellularLocation>
        <location evidence="2">Cell membrane</location>
        <topology evidence="2">Lipid-anchor</topology>
        <topology evidence="2">GPI-anchor</topology>
    </subcellularLocation>
</comment>
<dbReference type="CDD" id="cd09601">
    <property type="entry name" value="M1_APN-Q_like"/>
    <property type="match status" value="1"/>
</dbReference>
<dbReference type="OMA" id="WFFLQSY"/>
<keyword evidence="14" id="KW-1015">Disulfide bond</keyword>
<feature type="domain" description="ERAP1-like C-terminal" evidence="21">
    <location>
        <begin position="545"/>
        <end position="869"/>
    </location>
</feature>
<dbReference type="Pfam" id="PF11838">
    <property type="entry name" value="ERAP1_C"/>
    <property type="match status" value="1"/>
</dbReference>
<gene>
    <name evidence="23" type="ORF">DAPPUDRAFT_218787</name>
</gene>
<evidence type="ECO:0000256" key="19">
    <source>
        <dbReference type="RuleBase" id="RU364040"/>
    </source>
</evidence>
<evidence type="ECO:0000259" key="22">
    <source>
        <dbReference type="Pfam" id="PF17900"/>
    </source>
</evidence>
<evidence type="ECO:0000256" key="4">
    <source>
        <dbReference type="ARBA" id="ARBA00022438"/>
    </source>
</evidence>
<evidence type="ECO:0000256" key="3">
    <source>
        <dbReference type="ARBA" id="ARBA00010136"/>
    </source>
</evidence>
<feature type="binding site" evidence="17">
    <location>
        <position position="311"/>
    </location>
    <ligand>
        <name>Zn(2+)</name>
        <dbReference type="ChEBI" id="CHEBI:29105"/>
        <note>catalytic</note>
    </ligand>
</feature>
<dbReference type="PANTHER" id="PTHR11533:SF294">
    <property type="entry name" value="THYROTROPIN-RELEASING HORMONE-DEGRADING ECTOENZYME"/>
    <property type="match status" value="1"/>
</dbReference>
<dbReference type="GO" id="GO:0006508">
    <property type="term" value="P:proteolysis"/>
    <property type="evidence" value="ECO:0000318"/>
    <property type="project" value="GO_Central"/>
</dbReference>
<evidence type="ECO:0000256" key="15">
    <source>
        <dbReference type="ARBA" id="ARBA00023180"/>
    </source>
</evidence>
<dbReference type="GO" id="GO:0005886">
    <property type="term" value="C:plasma membrane"/>
    <property type="evidence" value="ECO:0007669"/>
    <property type="project" value="UniProtKB-SubCell"/>
</dbReference>
<dbReference type="GO" id="GO:0098552">
    <property type="term" value="C:side of membrane"/>
    <property type="evidence" value="ECO:0007669"/>
    <property type="project" value="UniProtKB-KW"/>
</dbReference>
<keyword evidence="8 17" id="KW-0479">Metal-binding</keyword>
<keyword evidence="7 19" id="KW-0645">Protease</keyword>
<dbReference type="Gene3D" id="1.10.390.10">
    <property type="entry name" value="Neutral Protease Domain 2"/>
    <property type="match status" value="1"/>
</dbReference>
<keyword evidence="24" id="KW-1185">Reference proteome</keyword>
<protein>
    <recommendedName>
        <fullName evidence="19">Aminopeptidase</fullName>
        <ecNumber evidence="19">3.4.11.-</ecNumber>
    </recommendedName>
</protein>
<dbReference type="HOGENOM" id="CLU_003705_0_1_1"/>
<evidence type="ECO:0000256" key="14">
    <source>
        <dbReference type="ARBA" id="ARBA00023157"/>
    </source>
</evidence>
<dbReference type="InterPro" id="IPR042097">
    <property type="entry name" value="Aminopeptidase_N-like_N_sf"/>
</dbReference>
<dbReference type="InterPro" id="IPR024571">
    <property type="entry name" value="ERAP1-like_C_dom"/>
</dbReference>
<keyword evidence="9" id="KW-0732">Signal</keyword>
<dbReference type="GO" id="GO:0070006">
    <property type="term" value="F:metalloaminopeptidase activity"/>
    <property type="evidence" value="ECO:0000318"/>
    <property type="project" value="GO_Central"/>
</dbReference>
<keyword evidence="6" id="KW-0449">Lipoprotein</keyword>
<evidence type="ECO:0000256" key="2">
    <source>
        <dbReference type="ARBA" id="ARBA00004609"/>
    </source>
</evidence>
<evidence type="ECO:0000256" key="16">
    <source>
        <dbReference type="PIRSR" id="PIRSR634016-1"/>
    </source>
</evidence>
<organism evidence="23 24">
    <name type="scientific">Daphnia pulex</name>
    <name type="common">Water flea</name>
    <dbReference type="NCBI Taxonomy" id="6669"/>
    <lineage>
        <taxon>Eukaryota</taxon>
        <taxon>Metazoa</taxon>
        <taxon>Ecdysozoa</taxon>
        <taxon>Arthropoda</taxon>
        <taxon>Crustacea</taxon>
        <taxon>Branchiopoda</taxon>
        <taxon>Diplostraca</taxon>
        <taxon>Cladocera</taxon>
        <taxon>Anomopoda</taxon>
        <taxon>Daphniidae</taxon>
        <taxon>Daphnia</taxon>
    </lineage>
</organism>
<evidence type="ECO:0000256" key="12">
    <source>
        <dbReference type="ARBA" id="ARBA00023049"/>
    </source>
</evidence>
<comment type="cofactor">
    <cofactor evidence="17 19">
        <name>Zn(2+)</name>
        <dbReference type="ChEBI" id="CHEBI:29105"/>
    </cofactor>
    <text evidence="17 19">Binds 1 zinc ion per subunit.</text>
</comment>
<feature type="site" description="Transition state stabilizer" evidence="18">
    <location>
        <position position="397"/>
    </location>
</feature>
<dbReference type="GO" id="GO:0043171">
    <property type="term" value="P:peptide catabolic process"/>
    <property type="evidence" value="ECO:0000318"/>
    <property type="project" value="GO_Central"/>
</dbReference>
<comment type="catalytic activity">
    <reaction evidence="1">
        <text>Release of an N-terminal amino acid, Xaa-|-Yaa- from a peptide, amide or arylamide. Xaa is preferably Ala, but may be most amino acids including Pro (slow action). When a terminal hydrophobic residue is followed by a prolyl residue, the two may be released as an intact Xaa-Pro dipeptide.</text>
        <dbReference type="EC" id="3.4.11.2"/>
    </reaction>
</comment>
<reference evidence="23 24" key="1">
    <citation type="journal article" date="2011" name="Science">
        <title>The ecoresponsive genome of Daphnia pulex.</title>
        <authorList>
            <person name="Colbourne J.K."/>
            <person name="Pfrender M.E."/>
            <person name="Gilbert D."/>
            <person name="Thomas W.K."/>
            <person name="Tucker A."/>
            <person name="Oakley T.H."/>
            <person name="Tokishita S."/>
            <person name="Aerts A."/>
            <person name="Arnold G.J."/>
            <person name="Basu M.K."/>
            <person name="Bauer D.J."/>
            <person name="Caceres C.E."/>
            <person name="Carmel L."/>
            <person name="Casola C."/>
            <person name="Choi J.H."/>
            <person name="Detter J.C."/>
            <person name="Dong Q."/>
            <person name="Dusheyko S."/>
            <person name="Eads B.D."/>
            <person name="Frohlich T."/>
            <person name="Geiler-Samerotte K.A."/>
            <person name="Gerlach D."/>
            <person name="Hatcher P."/>
            <person name="Jogdeo S."/>
            <person name="Krijgsveld J."/>
            <person name="Kriventseva E.V."/>
            <person name="Kultz D."/>
            <person name="Laforsch C."/>
            <person name="Lindquist E."/>
            <person name="Lopez J."/>
            <person name="Manak J.R."/>
            <person name="Muller J."/>
            <person name="Pangilinan J."/>
            <person name="Patwardhan R.P."/>
            <person name="Pitluck S."/>
            <person name="Pritham E.J."/>
            <person name="Rechtsteiner A."/>
            <person name="Rho M."/>
            <person name="Rogozin I.B."/>
            <person name="Sakarya O."/>
            <person name="Salamov A."/>
            <person name="Schaack S."/>
            <person name="Shapiro H."/>
            <person name="Shiga Y."/>
            <person name="Skalitzky C."/>
            <person name="Smith Z."/>
            <person name="Souvorov A."/>
            <person name="Sung W."/>
            <person name="Tang Z."/>
            <person name="Tsuchiya D."/>
            <person name="Tu H."/>
            <person name="Vos H."/>
            <person name="Wang M."/>
            <person name="Wolf Y.I."/>
            <person name="Yamagata H."/>
            <person name="Yamada T."/>
            <person name="Ye Y."/>
            <person name="Shaw J.R."/>
            <person name="Andrews J."/>
            <person name="Crease T.J."/>
            <person name="Tang H."/>
            <person name="Lucas S.M."/>
            <person name="Robertson H.M."/>
            <person name="Bork P."/>
            <person name="Koonin E.V."/>
            <person name="Zdobnov E.M."/>
            <person name="Grigoriev I.V."/>
            <person name="Lynch M."/>
            <person name="Boore J.L."/>
        </authorList>
    </citation>
    <scope>NUCLEOTIDE SEQUENCE [LARGE SCALE GENOMIC DNA]</scope>
</reference>
<keyword evidence="6" id="KW-0336">GPI-anchor</keyword>
<keyword evidence="12 19" id="KW-0482">Metalloprotease</keyword>
<dbReference type="InterPro" id="IPR045357">
    <property type="entry name" value="Aminopeptidase_N-like_N"/>
</dbReference>
<dbReference type="Pfam" id="PF17900">
    <property type="entry name" value="Peptidase_M1_N"/>
    <property type="match status" value="1"/>
</dbReference>
<feature type="binding site" evidence="17">
    <location>
        <position position="315"/>
    </location>
    <ligand>
        <name>Zn(2+)</name>
        <dbReference type="ChEBI" id="CHEBI:29105"/>
        <note>catalytic</note>
    </ligand>
</feature>
<dbReference type="OrthoDB" id="510539at2759"/>
<comment type="similarity">
    <text evidence="3 19">Belongs to the peptidase M1 family.</text>
</comment>
<evidence type="ECO:0000313" key="23">
    <source>
        <dbReference type="EMBL" id="EFX67142.1"/>
    </source>
</evidence>
<evidence type="ECO:0000256" key="1">
    <source>
        <dbReference type="ARBA" id="ARBA00000098"/>
    </source>
</evidence>
<dbReference type="PRINTS" id="PR00756">
    <property type="entry name" value="ALADIPTASE"/>
</dbReference>
<dbReference type="InterPro" id="IPR050344">
    <property type="entry name" value="Peptidase_M1_aminopeptidases"/>
</dbReference>
<dbReference type="PhylomeDB" id="E9HM97"/>
<dbReference type="FunFam" id="2.60.40.1910:FF:000008">
    <property type="entry name" value="Aminopeptidase"/>
    <property type="match status" value="1"/>
</dbReference>
<dbReference type="SUPFAM" id="SSF63737">
    <property type="entry name" value="Leukotriene A4 hydrolase N-terminal domain"/>
    <property type="match status" value="1"/>
</dbReference>
<dbReference type="MEROPS" id="M01.A09"/>
<feature type="domain" description="Aminopeptidase N-like N-terminal" evidence="22">
    <location>
        <begin position="9"/>
        <end position="201"/>
    </location>
</feature>
<dbReference type="Proteomes" id="UP000000305">
    <property type="component" value="Unassembled WGS sequence"/>
</dbReference>
<evidence type="ECO:0000256" key="11">
    <source>
        <dbReference type="ARBA" id="ARBA00022833"/>
    </source>
</evidence>
<evidence type="ECO:0000256" key="17">
    <source>
        <dbReference type="PIRSR" id="PIRSR634016-3"/>
    </source>
</evidence>
<name>E9HM97_DAPPU</name>
<feature type="active site" description="Proton acceptor" evidence="16">
    <location>
        <position position="312"/>
    </location>
</feature>
<feature type="binding site" evidence="17">
    <location>
        <position position="334"/>
    </location>
    <ligand>
        <name>Zn(2+)</name>
        <dbReference type="ChEBI" id="CHEBI:29105"/>
        <note>catalytic</note>
    </ligand>
</feature>
<dbReference type="FunFam" id="1.25.50.20:FF:000001">
    <property type="entry name" value="Aminopeptidase"/>
    <property type="match status" value="1"/>
</dbReference>
<dbReference type="Gene3D" id="2.60.40.1910">
    <property type="match status" value="1"/>
</dbReference>
<dbReference type="InParanoid" id="E9HM97"/>
<dbReference type="GO" id="GO:0016285">
    <property type="term" value="F:alanyl aminopeptidase activity"/>
    <property type="evidence" value="ECO:0007669"/>
    <property type="project" value="UniProtKB-EC"/>
</dbReference>
<dbReference type="Pfam" id="PF01433">
    <property type="entry name" value="Peptidase_M1"/>
    <property type="match status" value="1"/>
</dbReference>
<keyword evidence="15" id="KW-0325">Glycoprotein</keyword>
<dbReference type="AlphaFoldDB" id="E9HM97"/>
<dbReference type="FunFam" id="2.60.40.1730:FF:000022">
    <property type="entry name" value="Aminopeptidase"/>
    <property type="match status" value="1"/>
</dbReference>
<evidence type="ECO:0000259" key="21">
    <source>
        <dbReference type="Pfam" id="PF11838"/>
    </source>
</evidence>
<evidence type="ECO:0000256" key="8">
    <source>
        <dbReference type="ARBA" id="ARBA00022723"/>
    </source>
</evidence>
<evidence type="ECO:0000256" key="13">
    <source>
        <dbReference type="ARBA" id="ARBA00023136"/>
    </source>
</evidence>
<dbReference type="InterPro" id="IPR014782">
    <property type="entry name" value="Peptidase_M1_dom"/>
</dbReference>
<keyword evidence="4 19" id="KW-0031">Aminopeptidase</keyword>
<keyword evidence="5" id="KW-1003">Cell membrane</keyword>
<evidence type="ECO:0000256" key="7">
    <source>
        <dbReference type="ARBA" id="ARBA00022670"/>
    </source>
</evidence>
<dbReference type="eggNOG" id="KOG1046">
    <property type="taxonomic scope" value="Eukaryota"/>
</dbReference>
<evidence type="ECO:0000256" key="9">
    <source>
        <dbReference type="ARBA" id="ARBA00022729"/>
    </source>
</evidence>
<accession>E9HM97</accession>
<dbReference type="Gene3D" id="2.60.40.1730">
    <property type="entry name" value="tricorn interacting facor f3 domain"/>
    <property type="match status" value="1"/>
</dbReference>
<feature type="domain" description="Peptidase M1 membrane alanine aminopeptidase" evidence="20">
    <location>
        <begin position="239"/>
        <end position="463"/>
    </location>
</feature>
<dbReference type="SUPFAM" id="SSF55486">
    <property type="entry name" value="Metalloproteases ('zincins'), catalytic domain"/>
    <property type="match status" value="1"/>
</dbReference>
<dbReference type="EC" id="3.4.11.-" evidence="19"/>
<dbReference type="GO" id="GO:0008270">
    <property type="term" value="F:zinc ion binding"/>
    <property type="evidence" value="ECO:0007669"/>
    <property type="project" value="UniProtKB-UniRule"/>
</dbReference>
<evidence type="ECO:0000313" key="24">
    <source>
        <dbReference type="Proteomes" id="UP000000305"/>
    </source>
</evidence>
<dbReference type="InterPro" id="IPR001930">
    <property type="entry name" value="Peptidase_M1"/>
</dbReference>
<sequence length="943" mass="106894">MRLPTDVLPTSYIIQLLPFIQVGNFTTDGHIDILVECKKATSSISMNAADLKIDNKTITVVDDENNTPFEVVSLIDQQTEREIITINLKTPLVVGKTYKISMKFVSILNDELRGFYRSTYEENGIQKYLAVSQMEAPDARRAFPCFDEPNMKAVFTIIVGYKNDKMSAISNMPVNKTEPIANMPGYMWNHFNPSVKMSSYLVAMMVSEFVSETSNPEFSPGIVYKIWARPSFRNQTAYSAEIGPKILNDYAKKYFLIDFPLPKMDMAAIPDFAAGAMENWGLVTYRETDLLYDPKKSSASAKQRVATIIAHELAHQWFGDYVTMDWWNVIWLNEGFASYMEYPGTDYVEPGFEMNEQFTVTDLHYVFGIDALESSRPIDFQVNTPDEINQMFDAISYEKGSCIIRMCANFLGEPVFRRGVTRYLNAHAYGNTVQQDLWKALQQQANQENIILPDTVENIMETWTRQMGFPVINVTRSYNANNGATASQQRFLLRKNPNSTDTNVYKWWVPLTYTNNFSAPAESSWLPGSNDSIQISRLPGSSSDWIIFNVGQEGYYRVIYDERNLNLIREQLMKSHTVISKKNRAQILDDYLNVARANLTSYVSAMELTRYLTNEHDYAPWTAASVALDYIDVMFYGLRDERDWKDYMTGLVTPLYNHVKYTESASDVHLTVFTRSQALNWACGKLNISDCVQNADRDYHAWMANDAKELSPNLRRLISCTAIADGSRPEWKFGFDKYVSSTLPNEKTELLRAITCTVNVTILNEMLVMMITNNSDIRLQDASTLFSNIAANPVGHQVAMDFLTNRWNEISAYFGGFQGFGGGTMARLFRSLCNRVNTQAKLNQLKKLRSDHPAELGSSKSVSQGMEVAEANVLWVQQHYDTIVNWLKSQQSVATTQPTVATTPSTVATTPSTASSVYLDNFSALIMAVLAGFWSLTRFCSFP</sequence>
<dbReference type="KEGG" id="dpx:DAPPUDRAFT_218787"/>
<evidence type="ECO:0000256" key="18">
    <source>
        <dbReference type="PIRSR" id="PIRSR634016-4"/>
    </source>
</evidence>
<dbReference type="EMBL" id="GL732685">
    <property type="protein sequence ID" value="EFX67142.1"/>
    <property type="molecule type" value="Genomic_DNA"/>
</dbReference>
<keyword evidence="13" id="KW-0472">Membrane</keyword>
<evidence type="ECO:0000256" key="10">
    <source>
        <dbReference type="ARBA" id="ARBA00022801"/>
    </source>
</evidence>
<dbReference type="InterPro" id="IPR034016">
    <property type="entry name" value="M1_APN-typ"/>
</dbReference>
<dbReference type="Gene3D" id="1.25.50.20">
    <property type="match status" value="1"/>
</dbReference>
<dbReference type="PANTHER" id="PTHR11533">
    <property type="entry name" value="PROTEASE M1 ZINC METALLOPROTEASE"/>
    <property type="match status" value="1"/>
</dbReference>
<evidence type="ECO:0000256" key="5">
    <source>
        <dbReference type="ARBA" id="ARBA00022475"/>
    </source>
</evidence>
<proteinExistence type="inferred from homology"/>